<organism evidence="1 2">
    <name type="scientific">Synaphobranchus kaupii</name>
    <name type="common">Kaup's arrowtooth eel</name>
    <dbReference type="NCBI Taxonomy" id="118154"/>
    <lineage>
        <taxon>Eukaryota</taxon>
        <taxon>Metazoa</taxon>
        <taxon>Chordata</taxon>
        <taxon>Craniata</taxon>
        <taxon>Vertebrata</taxon>
        <taxon>Euteleostomi</taxon>
        <taxon>Actinopterygii</taxon>
        <taxon>Neopterygii</taxon>
        <taxon>Teleostei</taxon>
        <taxon>Anguilliformes</taxon>
        <taxon>Synaphobranchidae</taxon>
        <taxon>Synaphobranchus</taxon>
    </lineage>
</organism>
<dbReference type="AlphaFoldDB" id="A0A9Q1EPH7"/>
<evidence type="ECO:0000313" key="1">
    <source>
        <dbReference type="EMBL" id="KAJ8342596.1"/>
    </source>
</evidence>
<dbReference type="OrthoDB" id="27934at2759"/>
<gene>
    <name evidence="1" type="ORF">SKAU_G00325240</name>
</gene>
<reference evidence="1" key="1">
    <citation type="journal article" date="2023" name="Science">
        <title>Genome structures resolve the early diversification of teleost fishes.</title>
        <authorList>
            <person name="Parey E."/>
            <person name="Louis A."/>
            <person name="Montfort J."/>
            <person name="Bouchez O."/>
            <person name="Roques C."/>
            <person name="Iampietro C."/>
            <person name="Lluch J."/>
            <person name="Castinel A."/>
            <person name="Donnadieu C."/>
            <person name="Desvignes T."/>
            <person name="Floi Bucao C."/>
            <person name="Jouanno E."/>
            <person name="Wen M."/>
            <person name="Mejri S."/>
            <person name="Dirks R."/>
            <person name="Jansen H."/>
            <person name="Henkel C."/>
            <person name="Chen W.J."/>
            <person name="Zahm M."/>
            <person name="Cabau C."/>
            <person name="Klopp C."/>
            <person name="Thompson A.W."/>
            <person name="Robinson-Rechavi M."/>
            <person name="Braasch I."/>
            <person name="Lecointre G."/>
            <person name="Bobe J."/>
            <person name="Postlethwait J.H."/>
            <person name="Berthelot C."/>
            <person name="Roest Crollius H."/>
            <person name="Guiguen Y."/>
        </authorList>
    </citation>
    <scope>NUCLEOTIDE SEQUENCE</scope>
    <source>
        <strain evidence="1">WJC10195</strain>
    </source>
</reference>
<dbReference type="EMBL" id="JAINUF010000014">
    <property type="protein sequence ID" value="KAJ8342596.1"/>
    <property type="molecule type" value="Genomic_DNA"/>
</dbReference>
<proteinExistence type="predicted"/>
<sequence>MQVLYQDHRTALTTGNSMEGKVCRALLADTILSGNAETLLKQAMIMANPISSRQLRSDADIPRQSTAGQVNSLSEDGTNCYYKTGYNQIISEYQKKGIIEQNAVHRLKTWVKEDRYLNRNTPEYKQILQHIRPEGTQSRSAAIRIKT</sequence>
<comment type="caution">
    <text evidence="1">The sequence shown here is derived from an EMBL/GenBank/DDBJ whole genome shotgun (WGS) entry which is preliminary data.</text>
</comment>
<dbReference type="Proteomes" id="UP001152622">
    <property type="component" value="Chromosome 14"/>
</dbReference>
<protein>
    <submittedName>
        <fullName evidence="1">Uncharacterized protein</fullName>
    </submittedName>
</protein>
<keyword evidence="2" id="KW-1185">Reference proteome</keyword>
<name>A0A9Q1EPH7_SYNKA</name>
<accession>A0A9Q1EPH7</accession>
<evidence type="ECO:0000313" key="2">
    <source>
        <dbReference type="Proteomes" id="UP001152622"/>
    </source>
</evidence>